<feature type="compositionally biased region" description="Low complexity" evidence="1">
    <location>
        <begin position="140"/>
        <end position="157"/>
    </location>
</feature>
<comment type="caution">
    <text evidence="2">The sequence shown here is derived from an EMBL/GenBank/DDBJ whole genome shotgun (WGS) entry which is preliminary data.</text>
</comment>
<sequence length="203" mass="22321">YLYSSSDRPSYGRDSGSSTTSSLRNWQSGDGVSASDDYVRRRSTTDASDDLNNRRRSLARSKSSAFVQDEDDDIARTYGPRLYTRPSVTSRSGSSYGISRSKSSADLGVVGGNDSDEDERPSASSYRRRSTRNLTDEPQSSPTSSVLRSRSSHSFKSPYDIQDEQEEPSERTSSWATYLRSKYRAGGTGSSLSGVSDTASRYT</sequence>
<feature type="region of interest" description="Disordered" evidence="1">
    <location>
        <begin position="1"/>
        <end position="174"/>
    </location>
</feature>
<feature type="compositionally biased region" description="Low complexity" evidence="1">
    <location>
        <begin position="87"/>
        <end position="104"/>
    </location>
</feature>
<feature type="non-terminal residue" evidence="2">
    <location>
        <position position="203"/>
    </location>
</feature>
<dbReference type="AlphaFoldDB" id="A0A1V9X8D9"/>
<dbReference type="InParanoid" id="A0A1V9X8D9"/>
<name>A0A1V9X8D9_9ACAR</name>
<keyword evidence="3" id="KW-1185">Reference proteome</keyword>
<evidence type="ECO:0000313" key="3">
    <source>
        <dbReference type="Proteomes" id="UP000192247"/>
    </source>
</evidence>
<dbReference type="Proteomes" id="UP000192247">
    <property type="component" value="Unassembled WGS sequence"/>
</dbReference>
<evidence type="ECO:0000256" key="1">
    <source>
        <dbReference type="SAM" id="MobiDB-lite"/>
    </source>
</evidence>
<protein>
    <submittedName>
        <fullName evidence="2">Uncharacterized protein</fullName>
    </submittedName>
</protein>
<organism evidence="2 3">
    <name type="scientific">Tropilaelaps mercedesae</name>
    <dbReference type="NCBI Taxonomy" id="418985"/>
    <lineage>
        <taxon>Eukaryota</taxon>
        <taxon>Metazoa</taxon>
        <taxon>Ecdysozoa</taxon>
        <taxon>Arthropoda</taxon>
        <taxon>Chelicerata</taxon>
        <taxon>Arachnida</taxon>
        <taxon>Acari</taxon>
        <taxon>Parasitiformes</taxon>
        <taxon>Mesostigmata</taxon>
        <taxon>Gamasina</taxon>
        <taxon>Dermanyssoidea</taxon>
        <taxon>Laelapidae</taxon>
        <taxon>Tropilaelaps</taxon>
    </lineage>
</organism>
<dbReference type="EMBL" id="MNPL01019804">
    <property type="protein sequence ID" value="OQR69799.1"/>
    <property type="molecule type" value="Genomic_DNA"/>
</dbReference>
<feature type="compositionally biased region" description="Polar residues" evidence="1">
    <location>
        <begin position="15"/>
        <end position="30"/>
    </location>
</feature>
<feature type="region of interest" description="Disordered" evidence="1">
    <location>
        <begin position="184"/>
        <end position="203"/>
    </location>
</feature>
<evidence type="ECO:0000313" key="2">
    <source>
        <dbReference type="EMBL" id="OQR69799.1"/>
    </source>
</evidence>
<accession>A0A1V9X8D9</accession>
<proteinExistence type="predicted"/>
<feature type="non-terminal residue" evidence="2">
    <location>
        <position position="1"/>
    </location>
</feature>
<gene>
    <name evidence="2" type="ORF">BIW11_12045</name>
</gene>
<reference evidence="2 3" key="1">
    <citation type="journal article" date="2017" name="Gigascience">
        <title>Draft genome of the honey bee ectoparasitic mite, Tropilaelaps mercedesae, is shaped by the parasitic life history.</title>
        <authorList>
            <person name="Dong X."/>
            <person name="Armstrong S.D."/>
            <person name="Xia D."/>
            <person name="Makepeace B.L."/>
            <person name="Darby A.C."/>
            <person name="Kadowaki T."/>
        </authorList>
    </citation>
    <scope>NUCLEOTIDE SEQUENCE [LARGE SCALE GENOMIC DNA]</scope>
    <source>
        <strain evidence="2">Wuxi-XJTLU</strain>
    </source>
</reference>
<feature type="compositionally biased region" description="Polar residues" evidence="1">
    <location>
        <begin position="190"/>
        <end position="203"/>
    </location>
</feature>